<protein>
    <recommendedName>
        <fullName evidence="2">Peptidase metallopeptidase domain-containing protein</fullName>
    </recommendedName>
</protein>
<evidence type="ECO:0000313" key="3">
    <source>
        <dbReference type="EMBL" id="KAK7676998.1"/>
    </source>
</evidence>
<evidence type="ECO:0000256" key="1">
    <source>
        <dbReference type="SAM" id="MobiDB-lite"/>
    </source>
</evidence>
<keyword evidence="4" id="KW-1185">Reference proteome</keyword>
<dbReference type="InterPro" id="IPR024079">
    <property type="entry name" value="MetalloPept_cat_dom_sf"/>
</dbReference>
<feature type="domain" description="Peptidase metallopeptidase" evidence="2">
    <location>
        <begin position="40"/>
        <end position="188"/>
    </location>
</feature>
<gene>
    <name evidence="3" type="ORF">QCA50_020027</name>
</gene>
<organism evidence="3 4">
    <name type="scientific">Cerrena zonata</name>
    <dbReference type="NCBI Taxonomy" id="2478898"/>
    <lineage>
        <taxon>Eukaryota</taxon>
        <taxon>Fungi</taxon>
        <taxon>Dikarya</taxon>
        <taxon>Basidiomycota</taxon>
        <taxon>Agaricomycotina</taxon>
        <taxon>Agaricomycetes</taxon>
        <taxon>Polyporales</taxon>
        <taxon>Cerrenaceae</taxon>
        <taxon>Cerrena</taxon>
    </lineage>
</organism>
<proteinExistence type="predicted"/>
<reference evidence="3 4" key="1">
    <citation type="submission" date="2022-09" db="EMBL/GenBank/DDBJ databases">
        <authorList>
            <person name="Palmer J.M."/>
        </authorList>
    </citation>
    <scope>NUCLEOTIDE SEQUENCE [LARGE SCALE GENOMIC DNA]</scope>
    <source>
        <strain evidence="3 4">DSM 7382</strain>
    </source>
</reference>
<sequence length="380" mass="42990">MAANALNPGNNITKPEWFNKVCAHPPPLESTSHHVEGEDNSDTPAAAVILRYCYLTGNKIQQQKVDETIKEWEPYINLHFECVDDSKDTPIRIRFDSGAGSWSYVGTTCEQINDFEKPTMNLGWVDGRNKEISSEERGTILHEFGHVLGLMHEHQSPARSGTITLNEKAVYRFYRETQGWDKQQVKSQILNVHKTQDISNYSEVDLDSIMMYFMPSNMNRQHREIKPRNELSAKDKAYMLLTYYRPDPPTEWSLSHALDAAGIPTASHSRFIEKQDDPQAIRQTLSDWRGPTTVSSNSSLPSSSRAKEEHASLLDDLIDSTKCLFPSSGGRPYMVLITQEGEEKHGNKSTVSKRVLQAADKLLDSDGGRRYVVMITQEGK</sequence>
<evidence type="ECO:0000313" key="4">
    <source>
        <dbReference type="Proteomes" id="UP001385951"/>
    </source>
</evidence>
<dbReference type="Pfam" id="PF01400">
    <property type="entry name" value="Astacin"/>
    <property type="match status" value="1"/>
</dbReference>
<dbReference type="EMBL" id="JASBNA010000098">
    <property type="protein sequence ID" value="KAK7676998.1"/>
    <property type="molecule type" value="Genomic_DNA"/>
</dbReference>
<dbReference type="GO" id="GO:0004222">
    <property type="term" value="F:metalloendopeptidase activity"/>
    <property type="evidence" value="ECO:0007669"/>
    <property type="project" value="InterPro"/>
</dbReference>
<accession>A0AAW0FHD0</accession>
<dbReference type="GO" id="GO:0008270">
    <property type="term" value="F:zinc ion binding"/>
    <property type="evidence" value="ECO:0007669"/>
    <property type="project" value="InterPro"/>
</dbReference>
<dbReference type="SMART" id="SM00235">
    <property type="entry name" value="ZnMc"/>
    <property type="match status" value="1"/>
</dbReference>
<name>A0AAW0FHD0_9APHY</name>
<dbReference type="Proteomes" id="UP001385951">
    <property type="component" value="Unassembled WGS sequence"/>
</dbReference>
<feature type="compositionally biased region" description="Low complexity" evidence="1">
    <location>
        <begin position="295"/>
        <end position="304"/>
    </location>
</feature>
<dbReference type="GO" id="GO:0006508">
    <property type="term" value="P:proteolysis"/>
    <property type="evidence" value="ECO:0007669"/>
    <property type="project" value="InterPro"/>
</dbReference>
<dbReference type="InterPro" id="IPR001506">
    <property type="entry name" value="Peptidase_M12A"/>
</dbReference>
<dbReference type="InterPro" id="IPR006026">
    <property type="entry name" value="Peptidase_Metallo"/>
</dbReference>
<feature type="region of interest" description="Disordered" evidence="1">
    <location>
        <begin position="288"/>
        <end position="307"/>
    </location>
</feature>
<dbReference type="AlphaFoldDB" id="A0AAW0FHD0"/>
<dbReference type="SUPFAM" id="SSF55486">
    <property type="entry name" value="Metalloproteases ('zincins'), catalytic domain"/>
    <property type="match status" value="1"/>
</dbReference>
<comment type="caution">
    <text evidence="3">The sequence shown here is derived from an EMBL/GenBank/DDBJ whole genome shotgun (WGS) entry which is preliminary data.</text>
</comment>
<evidence type="ECO:0000259" key="2">
    <source>
        <dbReference type="SMART" id="SM00235"/>
    </source>
</evidence>
<dbReference type="Gene3D" id="3.40.390.10">
    <property type="entry name" value="Collagenase (Catalytic Domain)"/>
    <property type="match status" value="1"/>
</dbReference>